<evidence type="ECO:0000256" key="2">
    <source>
        <dbReference type="ARBA" id="ARBA00005188"/>
    </source>
</evidence>
<dbReference type="SUPFAM" id="SSF56317">
    <property type="entry name" value="Carbon-nitrogen hydrolase"/>
    <property type="match status" value="1"/>
</dbReference>
<evidence type="ECO:0000256" key="1">
    <source>
        <dbReference type="ARBA" id="ARBA00004141"/>
    </source>
</evidence>
<evidence type="ECO:0000256" key="15">
    <source>
        <dbReference type="SAM" id="Phobius"/>
    </source>
</evidence>
<evidence type="ECO:0000256" key="14">
    <source>
        <dbReference type="SAM" id="MobiDB-lite"/>
    </source>
</evidence>
<evidence type="ECO:0000256" key="9">
    <source>
        <dbReference type="ARBA" id="ARBA00022989"/>
    </source>
</evidence>
<feature type="domain" description="CN hydrolase" evidence="16">
    <location>
        <begin position="5"/>
        <end position="267"/>
    </location>
</feature>
<dbReference type="InterPro" id="IPR003010">
    <property type="entry name" value="C-N_Hydrolase"/>
</dbReference>
<comment type="caution">
    <text evidence="17">The sequence shown here is derived from an EMBL/GenBank/DDBJ whole genome shotgun (WGS) entry which is preliminary data.</text>
</comment>
<dbReference type="Pfam" id="PF01694">
    <property type="entry name" value="Rhomboid"/>
    <property type="match status" value="1"/>
</dbReference>
<keyword evidence="8" id="KW-0067">ATP-binding</keyword>
<evidence type="ECO:0000313" key="17">
    <source>
        <dbReference type="EMBL" id="KAK3176456.1"/>
    </source>
</evidence>
<dbReference type="Gene3D" id="3.60.110.10">
    <property type="entry name" value="Carbon-nitrogen hydrolase"/>
    <property type="match status" value="1"/>
</dbReference>
<dbReference type="FunFam" id="3.40.50.620:FF:000036">
    <property type="entry name" value="Glutamine-dependent NAD(+) synthetase"/>
    <property type="match status" value="1"/>
</dbReference>
<dbReference type="NCBIfam" id="TIGR00552">
    <property type="entry name" value="nadE"/>
    <property type="match status" value="1"/>
</dbReference>
<feature type="compositionally biased region" description="Basic and acidic residues" evidence="14">
    <location>
        <begin position="922"/>
        <end position="944"/>
    </location>
</feature>
<feature type="transmembrane region" description="Helical" evidence="15">
    <location>
        <begin position="1112"/>
        <end position="1130"/>
    </location>
</feature>
<dbReference type="CDD" id="cd07570">
    <property type="entry name" value="GAT_Gln-NAD-synth"/>
    <property type="match status" value="1"/>
</dbReference>
<dbReference type="GO" id="GO:0004359">
    <property type="term" value="F:glutaminase activity"/>
    <property type="evidence" value="ECO:0007669"/>
    <property type="project" value="InterPro"/>
</dbReference>
<evidence type="ECO:0000256" key="11">
    <source>
        <dbReference type="ARBA" id="ARBA00023136"/>
    </source>
</evidence>
<comment type="pathway">
    <text evidence="2">Cofactor biosynthesis; NAD(+) biosynthesis; NAD(+) from deamido-NAD(+) (L-Gln route): step 1/1.</text>
</comment>
<evidence type="ECO:0000313" key="18">
    <source>
        <dbReference type="Proteomes" id="UP001276659"/>
    </source>
</evidence>
<comment type="similarity">
    <text evidence="3">In the C-terminal section; belongs to the NAD synthetase family.</text>
</comment>
<sequence length="1263" mass="142225">MVHLITVATCSLNQWVLDYDGNKERIIQSIKEAKKAGASLRVGPELDHFLEYDVYNQSWEVLRDIVDHEDCQDILLDIGMPVAHNSVFYNCRVICRNRKILLIRPKMSLANDGNFREMRYFTPWMRTRECDDHMLPHAIWAVTKQRSVKFGDMNIQALDTVLGIESCEELFTADAPHIRQGLAGVEIFTNSSGSHHQLRKLPLRIGLIREGTRKSGGVYLYANQQGCDGDRLYYDGCAMIICNGEILAQGSQFSLNDVEVVTATVDLDEVRSARFAPSLRMQAAQQPFYPSVPLDIWLAHETETDLGLRPSPILAPMWVSPEEEISFGPACWLWDYLRRSKQAGFFLPLSGGIDSCATAVIVYSMARQVVRAIKEGNGQVIQDVFRICAVDEEQWVLRANPKDVMNKIFHTCFMGTENSSRDTRDRAEKLAQAIGAYHTDMNMDSLVTAQKESFTQVTGFEPRFKQHGGGAAESLALQNIQARLRMVNAYMYAQMLPTVRGRRGGGSLLVLGSANVDECLRGYLTKYDCSSADINPIGGISKTDLKRFIAWAEKNFDLPVLESFLTAVPTAELEPITKDYVQSDEADMGMTYDELSVFGRLRKVERLGPFSMWEKLARIWQDERGLNPTEVYEKVRRFFWYFNINRHKMTTLTPSYHAEQYSPDDNRFDLRPFLYPDFSWAWRKIEGIINKRDGGVNGLDYARRADILPILWTSRYEMTAVFSATWQTFRLGVQASPSGRTALSSLRATLSAPRQAKQPLQQFHSLRRISHPTRGAISPAYGPSSAYSLRSRTSPLRHQLRWASLWKRGPEPEEKPAEEDGEQANMTEDEVRNVFGKSMDPQEGVEVLMALQTRRLEGTLDQKMAYPDAWIDKGLTYLRAKFPLDEDAAIIARIDREMATGKIVHQSPSAVSQFEKLRRENKEKNEIERQKREAEEKQAIEKGGRVTGGKLQTRDGKTTAPSRGLVGVRKEAEWVKKYRDEATDKEFPDITNIQRLVPSAVLITVILALCLLFAQNYKPPSRKARLWPDIPPAAATVFAIIGANFVVFAMWRIPQLWAFCNRTFIIAPILPHARTMLGAAFSHHQAFHLCVNMIGLWLVGTRVHDDIGRGPFLALYFASAVIGSFIPLTVYVTKGIFGTTTLGASGALCGLIAAACVLHEGQTIQLPFLPPEWTRGIDTGVVLAIFILSEIRGLRKTGLKVPKSTPGTPLQPRVDHMGHLAGYAAGIGGAAMIRATDPKWRDAKREHWYIRDSKKKTQQLSSG</sequence>
<dbReference type="Pfam" id="PF02540">
    <property type="entry name" value="NAD_synthase"/>
    <property type="match status" value="1"/>
</dbReference>
<dbReference type="Proteomes" id="UP001276659">
    <property type="component" value="Unassembled WGS sequence"/>
</dbReference>
<evidence type="ECO:0000256" key="8">
    <source>
        <dbReference type="ARBA" id="ARBA00022840"/>
    </source>
</evidence>
<evidence type="ECO:0000256" key="4">
    <source>
        <dbReference type="ARBA" id="ARBA00012743"/>
    </source>
</evidence>
<dbReference type="HAMAP" id="MF_02090">
    <property type="entry name" value="NadE_glutamine_dep"/>
    <property type="match status" value="1"/>
</dbReference>
<organism evidence="17 18">
    <name type="scientific">Lepraria neglecta</name>
    <dbReference type="NCBI Taxonomy" id="209136"/>
    <lineage>
        <taxon>Eukaryota</taxon>
        <taxon>Fungi</taxon>
        <taxon>Dikarya</taxon>
        <taxon>Ascomycota</taxon>
        <taxon>Pezizomycotina</taxon>
        <taxon>Lecanoromycetes</taxon>
        <taxon>OSLEUM clade</taxon>
        <taxon>Lecanoromycetidae</taxon>
        <taxon>Lecanorales</taxon>
        <taxon>Lecanorineae</taxon>
        <taxon>Stereocaulaceae</taxon>
        <taxon>Lepraria</taxon>
    </lineage>
</organism>
<keyword evidence="7" id="KW-0547">Nucleotide-binding</keyword>
<dbReference type="GO" id="GO:0005737">
    <property type="term" value="C:cytoplasm"/>
    <property type="evidence" value="ECO:0007669"/>
    <property type="project" value="InterPro"/>
</dbReference>
<dbReference type="Pfam" id="PF00795">
    <property type="entry name" value="CN_hydrolase"/>
    <property type="match status" value="1"/>
</dbReference>
<evidence type="ECO:0000256" key="10">
    <source>
        <dbReference type="ARBA" id="ARBA00023027"/>
    </source>
</evidence>
<feature type="transmembrane region" description="Helical" evidence="15">
    <location>
        <begin position="1034"/>
        <end position="1053"/>
    </location>
</feature>
<dbReference type="GO" id="GO:0004252">
    <property type="term" value="F:serine-type endopeptidase activity"/>
    <property type="evidence" value="ECO:0007669"/>
    <property type="project" value="InterPro"/>
</dbReference>
<evidence type="ECO:0000256" key="6">
    <source>
        <dbReference type="ARBA" id="ARBA00022692"/>
    </source>
</evidence>
<dbReference type="InterPro" id="IPR003694">
    <property type="entry name" value="NAD_synthase"/>
</dbReference>
<keyword evidence="10" id="KW-0520">NAD</keyword>
<dbReference type="GO" id="GO:0016020">
    <property type="term" value="C:membrane"/>
    <property type="evidence" value="ECO:0007669"/>
    <property type="project" value="UniProtKB-SubCell"/>
</dbReference>
<dbReference type="Gene3D" id="1.20.1540.10">
    <property type="entry name" value="Rhomboid-like"/>
    <property type="match status" value="1"/>
</dbReference>
<dbReference type="AlphaFoldDB" id="A0AAE0DN88"/>
<evidence type="ECO:0000259" key="16">
    <source>
        <dbReference type="PROSITE" id="PS50263"/>
    </source>
</evidence>
<keyword evidence="6 15" id="KW-0812">Transmembrane</keyword>
<evidence type="ECO:0000256" key="7">
    <source>
        <dbReference type="ARBA" id="ARBA00022741"/>
    </source>
</evidence>
<dbReference type="EMBL" id="JASNWA010000004">
    <property type="protein sequence ID" value="KAK3176456.1"/>
    <property type="molecule type" value="Genomic_DNA"/>
</dbReference>
<evidence type="ECO:0000256" key="5">
    <source>
        <dbReference type="ARBA" id="ARBA00022598"/>
    </source>
</evidence>
<keyword evidence="9 15" id="KW-1133">Transmembrane helix</keyword>
<dbReference type="InterPro" id="IPR014445">
    <property type="entry name" value="Gln-dep_NAD_synthase"/>
</dbReference>
<keyword evidence="18" id="KW-1185">Reference proteome</keyword>
<dbReference type="CDD" id="cd00553">
    <property type="entry name" value="NAD_synthase"/>
    <property type="match status" value="1"/>
</dbReference>
<dbReference type="PROSITE" id="PS50263">
    <property type="entry name" value="CN_HYDROLASE"/>
    <property type="match status" value="1"/>
</dbReference>
<feature type="region of interest" description="Disordered" evidence="14">
    <location>
        <begin position="922"/>
        <end position="962"/>
    </location>
</feature>
<proteinExistence type="inferred from homology"/>
<dbReference type="InterPro" id="IPR022310">
    <property type="entry name" value="NAD/GMP_synthase"/>
</dbReference>
<evidence type="ECO:0000256" key="13">
    <source>
        <dbReference type="ARBA" id="ARBA00052340"/>
    </source>
</evidence>
<dbReference type="InterPro" id="IPR036526">
    <property type="entry name" value="C-N_Hydrolase_sf"/>
</dbReference>
<keyword evidence="11 15" id="KW-0472">Membrane</keyword>
<comment type="subcellular location">
    <subcellularLocation>
        <location evidence="1">Membrane</location>
        <topology evidence="1">Multi-pass membrane protein</topology>
    </subcellularLocation>
</comment>
<dbReference type="InterPro" id="IPR014729">
    <property type="entry name" value="Rossmann-like_a/b/a_fold"/>
</dbReference>
<evidence type="ECO:0000256" key="12">
    <source>
        <dbReference type="ARBA" id="ARBA00030681"/>
    </source>
</evidence>
<gene>
    <name evidence="17" type="ORF">OEA41_007779</name>
</gene>
<dbReference type="EC" id="6.3.5.1" evidence="4"/>
<dbReference type="InterPro" id="IPR035952">
    <property type="entry name" value="Rhomboid-like_sf"/>
</dbReference>
<dbReference type="GO" id="GO:0005524">
    <property type="term" value="F:ATP binding"/>
    <property type="evidence" value="ECO:0007669"/>
    <property type="project" value="UniProtKB-KW"/>
</dbReference>
<dbReference type="SUPFAM" id="SSF144091">
    <property type="entry name" value="Rhomboid-like"/>
    <property type="match status" value="1"/>
</dbReference>
<dbReference type="PANTHER" id="PTHR23090:SF9">
    <property type="entry name" value="GLUTAMINE-DEPENDENT NAD(+) SYNTHETASE"/>
    <property type="match status" value="1"/>
</dbReference>
<dbReference type="FunFam" id="3.60.110.10:FF:000003">
    <property type="entry name" value="Glutamine-dependent NAD(+) synthetase"/>
    <property type="match status" value="1"/>
</dbReference>
<dbReference type="GO" id="GO:0009435">
    <property type="term" value="P:NAD+ biosynthetic process"/>
    <property type="evidence" value="ECO:0007669"/>
    <property type="project" value="InterPro"/>
</dbReference>
<evidence type="ECO:0000256" key="3">
    <source>
        <dbReference type="ARBA" id="ARBA00007145"/>
    </source>
</evidence>
<reference evidence="17" key="1">
    <citation type="submission" date="2022-11" db="EMBL/GenBank/DDBJ databases">
        <title>Chromosomal genome sequence assembly and mating type (MAT) locus characterization of the leprose asexual lichenized fungus Lepraria neglecta (Nyl.) Erichsen.</title>
        <authorList>
            <person name="Allen J.L."/>
            <person name="Pfeffer B."/>
        </authorList>
    </citation>
    <scope>NUCLEOTIDE SEQUENCE</scope>
    <source>
        <strain evidence="17">Allen 5258</strain>
    </source>
</reference>
<feature type="transmembrane region" description="Helical" evidence="15">
    <location>
        <begin position="996"/>
        <end position="1014"/>
    </location>
</feature>
<protein>
    <recommendedName>
        <fullName evidence="4">NAD(+) synthase (glutamine-hydrolyzing)</fullName>
        <ecNumber evidence="4">6.3.5.1</ecNumber>
    </recommendedName>
    <alternativeName>
        <fullName evidence="12">NAD(+) synthase [glutamine-hydrolyzing]</fullName>
    </alternativeName>
</protein>
<name>A0AAE0DN88_9LECA</name>
<dbReference type="PANTHER" id="PTHR23090">
    <property type="entry name" value="NH 3 /GLUTAMINE-DEPENDENT NAD + SYNTHETASE"/>
    <property type="match status" value="1"/>
</dbReference>
<dbReference type="Gene3D" id="3.40.50.620">
    <property type="entry name" value="HUPs"/>
    <property type="match status" value="1"/>
</dbReference>
<accession>A0AAE0DN88</accession>
<feature type="transmembrane region" description="Helical" evidence="15">
    <location>
        <begin position="1081"/>
        <end position="1100"/>
    </location>
</feature>
<dbReference type="GO" id="GO:0003952">
    <property type="term" value="F:NAD+ synthase (glutamine-hydrolyzing) activity"/>
    <property type="evidence" value="ECO:0007669"/>
    <property type="project" value="UniProtKB-EC"/>
</dbReference>
<dbReference type="SUPFAM" id="SSF52402">
    <property type="entry name" value="Adenine nucleotide alpha hydrolases-like"/>
    <property type="match status" value="1"/>
</dbReference>
<comment type="catalytic activity">
    <reaction evidence="13">
        <text>deamido-NAD(+) + L-glutamine + ATP + H2O = L-glutamate + AMP + diphosphate + NAD(+) + H(+)</text>
        <dbReference type="Rhea" id="RHEA:24384"/>
        <dbReference type="ChEBI" id="CHEBI:15377"/>
        <dbReference type="ChEBI" id="CHEBI:15378"/>
        <dbReference type="ChEBI" id="CHEBI:29985"/>
        <dbReference type="ChEBI" id="CHEBI:30616"/>
        <dbReference type="ChEBI" id="CHEBI:33019"/>
        <dbReference type="ChEBI" id="CHEBI:57540"/>
        <dbReference type="ChEBI" id="CHEBI:58359"/>
        <dbReference type="ChEBI" id="CHEBI:58437"/>
        <dbReference type="ChEBI" id="CHEBI:456215"/>
        <dbReference type="EC" id="6.3.5.1"/>
    </reaction>
</comment>
<keyword evidence="5" id="KW-0436">Ligase</keyword>
<dbReference type="InterPro" id="IPR022764">
    <property type="entry name" value="Peptidase_S54_rhomboid_dom"/>
</dbReference>
<feature type="transmembrane region" description="Helical" evidence="15">
    <location>
        <begin position="1136"/>
        <end position="1158"/>
    </location>
</feature>